<evidence type="ECO:0000259" key="1">
    <source>
        <dbReference type="Pfam" id="PF12770"/>
    </source>
</evidence>
<accession>A0A4U1IQH4</accession>
<comment type="caution">
    <text evidence="2">The sequence shown here is derived from an EMBL/GenBank/DDBJ whole genome shotgun (WGS) entry which is preliminary data.</text>
</comment>
<reference evidence="2 3" key="1">
    <citation type="submission" date="2019-04" db="EMBL/GenBank/DDBJ databases">
        <authorList>
            <person name="Li Y."/>
            <person name="Wang J."/>
        </authorList>
    </citation>
    <scope>NUCLEOTIDE SEQUENCE [LARGE SCALE GENOMIC DNA]</scope>
    <source>
        <strain evidence="2 3">DSM 14668</strain>
    </source>
</reference>
<dbReference type="Proteomes" id="UP000309215">
    <property type="component" value="Unassembled WGS sequence"/>
</dbReference>
<dbReference type="InterPro" id="IPR024983">
    <property type="entry name" value="CHAT_dom"/>
</dbReference>
<dbReference type="Pfam" id="PF12770">
    <property type="entry name" value="CHAT"/>
    <property type="match status" value="1"/>
</dbReference>
<dbReference type="Gene3D" id="1.25.40.10">
    <property type="entry name" value="Tetratricopeptide repeat domain"/>
    <property type="match status" value="2"/>
</dbReference>
<protein>
    <submittedName>
        <fullName evidence="2">CHAT domain-containing protein</fullName>
    </submittedName>
</protein>
<dbReference type="SUPFAM" id="SSF48452">
    <property type="entry name" value="TPR-like"/>
    <property type="match status" value="2"/>
</dbReference>
<proteinExistence type="predicted"/>
<organism evidence="2 3">
    <name type="scientific">Polyangium fumosum</name>
    <dbReference type="NCBI Taxonomy" id="889272"/>
    <lineage>
        <taxon>Bacteria</taxon>
        <taxon>Pseudomonadati</taxon>
        <taxon>Myxococcota</taxon>
        <taxon>Polyangia</taxon>
        <taxon>Polyangiales</taxon>
        <taxon>Polyangiaceae</taxon>
        <taxon>Polyangium</taxon>
    </lineage>
</organism>
<evidence type="ECO:0000313" key="3">
    <source>
        <dbReference type="Proteomes" id="UP000309215"/>
    </source>
</evidence>
<dbReference type="OrthoDB" id="5478856at2"/>
<dbReference type="EMBL" id="SSMQ01000086">
    <property type="protein sequence ID" value="TKC96482.1"/>
    <property type="molecule type" value="Genomic_DNA"/>
</dbReference>
<evidence type="ECO:0000313" key="2">
    <source>
        <dbReference type="EMBL" id="TKC96482.1"/>
    </source>
</evidence>
<sequence>MAGEHPEEPVTKDFTPQEALSGWTALQKRMAFEEEVSSTPIGHQSFELRQRAHALRERGDMKSAIALYEQAANLFDKGDPSPAAAMAWFDLGRAYEHRDDGVHKDNLRNAEVMYRRALDSPSLPRDPHRMGMVRDALASCLRYLAYENPAAEKRLLDEATKLFEEAVRIALTTGSAGFEDVVSFSHNLGNCRAQRGEFDAALFAMDRAEAYARRLGRFVKPGAQEEYISRILVHAAGHRARRGRGGDEEQAKKQLREAIEIGHPQWVDTAMLRLARVLLEEAPPAIEEAQALLRRIRVDRIRAELQPEFAHLLASAGLRKEALELHQRRIQSAMEQWKGAMADHIADHHAAMAQTAAHSAARLHLEEEDALEAFFTLEYVSGLRFTENVEAFTRLQENPLLRVLGGYYHARSVLAVELEDAASRLTQGFLDIREALEKTKEILPVVDTGEVPRQMAEELVGILEETVKHPDPAGYLQRKAREVGREAVRIRERMDELDSTSVRPKDKSWLLRLTREVVRDLLREHPDHAFVRLSLAEDLLVVSVWLEGDEVVTRHHRVDVPRNLFRRIFEHRKDAKHPPLKRLEKITSDLEALDLSPGLPPRRMAHGVLLTSYMASFLPLGALGPRGKTPLDHFEALSWMPCLTPLFVRQAALAPREGVVSIAPGGTLHHAFAFGVPLPNETRIEGPRATEERVRAAARKADVVCLYTHGRHASERGPHVDLHGSEFLGEGSLPEGWAGMERVELWACQSGVNMPSDPLVPPVDEAFGLDVAFVRNGVRSAIGTLWSVPDFVTACIVRRYRDGLRQGLPAPRALADAQRFWRDEGARSLLEHLTTAPTFDAGLRAFKATLGAPEAEEEHDAEIAAFLGPSAAPTEDPRRRIEEQVRRLAHPLSWAGFRFVGVHERRPTELYNPEHFRPITPEEMAEGERIVAEVLAARGKEREGKPLDEWIEEWLAEATKLAPSAPPSPEQAIRVARLYRDRLVASPRHNLLTALAWLHEAMAVLEGTSEEMGQREAKQKLALEAAWLWIEVARGDAVFPLDLPLMGAHPVALARAERLLQGLPEDDHVRMARAFIDLLKASNAREDDLVAVFERTWAITASVIQAMALESYETLRTLTIAWEIPLFVPRLLPEARKLCAQKIAEVLDNPTRSAECIGARARLRSTMALVVVEEMPDILKEVDGMGSLTPRELAREALHSGMLSDAALSHEKPMQDRRFNRAWDAIEGSLWGYPEDDRSPIWASTGTLDGAYRRLASSLLVGIASAPPGARDASQFIACLQPLCDLRLPLLRRWVWLMQPWRDQRSLRFWVMARERETVLTCLEESALMVDPDKASEEPPELQPHRLDPFHDTARDLATKGRSTPDLIPWQLSEACGWLPLPALQGARTAAFQAVRSNQVRTEEMLAVWRALTEVAARAPRNRDEPGPDVLFDPGLRLPARQDLLRRVPPASLVLGLAVEASGHLVAASIWNNGDGVEERVHLTESKVGFLVQDLLVRLHAGSLSEEPLQCISAEGRAEAWDKLEGLLAPVLERLLGPALEKEPMLVYVLAPGSLRTLPLLGMRVGGEPLFKRVRALVHLPTLNFEPPAAKEGTLEACWLPVERERGDTSCGEAVVETLRRWFAPVTIYPPTTPTRDIHEVEQLDPMGPALRTLRISATSHPFTATDGTASFNLEGGRAYRVRNTHGLMLPSCEEVELWAATAGIGPVDAIRRNDRDHLPGLVGDFLACGAAAVLDLAWPIFDLVKALVCERFGVLRRLSELSGPGALAEAVASAADLLAQWRAAASSFADVEIALEFLDEQRRRFARDAGLDPRAVVPLAARLDAPSLRGLSVEALVEEACSPVHLAAFRYWSWL</sequence>
<gene>
    <name evidence="2" type="ORF">E8A74_45335</name>
</gene>
<name>A0A4U1IQH4_9BACT</name>
<keyword evidence="3" id="KW-1185">Reference proteome</keyword>
<dbReference type="InterPro" id="IPR011990">
    <property type="entry name" value="TPR-like_helical_dom_sf"/>
</dbReference>
<feature type="domain" description="CHAT" evidence="1">
    <location>
        <begin position="646"/>
        <end position="901"/>
    </location>
</feature>